<reference evidence="3" key="1">
    <citation type="journal article" date="2006" name="PLoS Biol.">
        <title>Macronuclear genome sequence of the ciliate Tetrahymena thermophila, a model eukaryote.</title>
        <authorList>
            <person name="Eisen J.A."/>
            <person name="Coyne R.S."/>
            <person name="Wu M."/>
            <person name="Wu D."/>
            <person name="Thiagarajan M."/>
            <person name="Wortman J.R."/>
            <person name="Badger J.H."/>
            <person name="Ren Q."/>
            <person name="Amedeo P."/>
            <person name="Jones K.M."/>
            <person name="Tallon L.J."/>
            <person name="Delcher A.L."/>
            <person name="Salzberg S.L."/>
            <person name="Silva J.C."/>
            <person name="Haas B.J."/>
            <person name="Majoros W.H."/>
            <person name="Farzad M."/>
            <person name="Carlton J.M."/>
            <person name="Smith R.K. Jr."/>
            <person name="Garg J."/>
            <person name="Pearlman R.E."/>
            <person name="Karrer K.M."/>
            <person name="Sun L."/>
            <person name="Manning G."/>
            <person name="Elde N.C."/>
            <person name="Turkewitz A.P."/>
            <person name="Asai D.J."/>
            <person name="Wilkes D.E."/>
            <person name="Wang Y."/>
            <person name="Cai H."/>
            <person name="Collins K."/>
            <person name="Stewart B.A."/>
            <person name="Lee S.R."/>
            <person name="Wilamowska K."/>
            <person name="Weinberg Z."/>
            <person name="Ruzzo W.L."/>
            <person name="Wloga D."/>
            <person name="Gaertig J."/>
            <person name="Frankel J."/>
            <person name="Tsao C.-C."/>
            <person name="Gorovsky M.A."/>
            <person name="Keeling P.J."/>
            <person name="Waller R.F."/>
            <person name="Patron N.J."/>
            <person name="Cherry J.M."/>
            <person name="Stover N.A."/>
            <person name="Krieger C.J."/>
            <person name="del Toro C."/>
            <person name="Ryder H.F."/>
            <person name="Williamson S.C."/>
            <person name="Barbeau R.A."/>
            <person name="Hamilton E.P."/>
            <person name="Orias E."/>
        </authorList>
    </citation>
    <scope>NUCLEOTIDE SEQUENCE [LARGE SCALE GENOMIC DNA]</scope>
    <source>
        <strain evidence="3">SB210</strain>
    </source>
</reference>
<sequence>MAQQCLQFILDKIGFRNEVNEVEEEIQQIDFCNLNQQQIEDLFKGRKQNIKLIKNLKVYSDSIIFFGHVQNESVEPAVFYINKMDSFEIQSLFQKQQREKEFENLNQDQHDIFTLRDSFFVPLPNQIDFFLQVNQYSLNLVNKKDDQINLIALLENNYQILEEKQKYIQNKSLNDSSSLQEKDIQQFLIYPEKLIKALSEQSKQFSSILQQKSFQIMSSSDYYKMNEFTNRFLYKIFETKNIQDSDPYIANRLQSQNAINDIIDSVFFESNVLYISIIDQKGIQAYKLIEQFNIKLLNFIKTIFTNIQALNFTKQNDQLAYQQLSSLTHIEINLRQKISDSDLLSLKDSLLHMQNLNTLLFDISYNKIYNNSLISTVQALSELSNLRNLYFLINNTQVNKQGIIQIAELLTKINQLEILIMDVRQCRIGIEGPKVLANCCRQLNMIKFFEVQFTNTFERLIFELELSLQDNKYQKCEIIRYYAAFMQTLQDIDIRLQSNYLDLDEIQLLFNYLLLIPQQKSLKLDLCSTQINDSGVILLQSFLNQMKELDILVLNLSYNQISFEGSLKFGKFFRQIQNLKRLEFFYQEPIKRLFFEISYFYEDNFGPKQRQLLFPKYLSIDEKSKQIELDLSDSLFLSMSDKVVQSMMNLLSQQSKIQGLIFSSLDREKHTLLFQILSQLKLLKYIKHLKIQRYSGVSQYFLPENNLRKKICYHALKMPRLVMLTVQA</sequence>
<keyword evidence="1" id="KW-0175">Coiled coil</keyword>
<proteinExistence type="predicted"/>
<evidence type="ECO:0000313" key="2">
    <source>
        <dbReference type="EMBL" id="EWS75741.1"/>
    </source>
</evidence>
<dbReference type="AlphaFoldDB" id="W7XJP2"/>
<dbReference type="InParanoid" id="W7XJP2"/>
<accession>W7XJP2</accession>
<feature type="coiled-coil region" evidence="1">
    <location>
        <begin position="144"/>
        <end position="171"/>
    </location>
</feature>
<dbReference type="Proteomes" id="UP000009168">
    <property type="component" value="Unassembled WGS sequence"/>
</dbReference>
<dbReference type="EMBL" id="GG662798">
    <property type="protein sequence ID" value="EWS75741.1"/>
    <property type="molecule type" value="Genomic_DNA"/>
</dbReference>
<dbReference type="GeneID" id="24439653"/>
<keyword evidence="3" id="KW-1185">Reference proteome</keyword>
<gene>
    <name evidence="2" type="ORF">TTHERM_000576819</name>
</gene>
<dbReference type="Gene3D" id="3.80.10.10">
    <property type="entry name" value="Ribonuclease Inhibitor"/>
    <property type="match status" value="2"/>
</dbReference>
<evidence type="ECO:0000313" key="3">
    <source>
        <dbReference type="Proteomes" id="UP000009168"/>
    </source>
</evidence>
<protein>
    <submittedName>
        <fullName evidence="2">Uncharacterized protein</fullName>
    </submittedName>
</protein>
<dbReference type="SUPFAM" id="SSF52047">
    <property type="entry name" value="RNI-like"/>
    <property type="match status" value="1"/>
</dbReference>
<organism evidence="2 3">
    <name type="scientific">Tetrahymena thermophila (strain SB210)</name>
    <dbReference type="NCBI Taxonomy" id="312017"/>
    <lineage>
        <taxon>Eukaryota</taxon>
        <taxon>Sar</taxon>
        <taxon>Alveolata</taxon>
        <taxon>Ciliophora</taxon>
        <taxon>Intramacronucleata</taxon>
        <taxon>Oligohymenophorea</taxon>
        <taxon>Hymenostomatida</taxon>
        <taxon>Tetrahymenina</taxon>
        <taxon>Tetrahymenidae</taxon>
        <taxon>Tetrahymena</taxon>
    </lineage>
</organism>
<dbReference type="RefSeq" id="XP_012651663.1">
    <property type="nucleotide sequence ID" value="XM_012796209.1"/>
</dbReference>
<dbReference type="KEGG" id="tet:TTHERM_000576819"/>
<evidence type="ECO:0000256" key="1">
    <source>
        <dbReference type="SAM" id="Coils"/>
    </source>
</evidence>
<name>W7XJP2_TETTS</name>
<dbReference type="InterPro" id="IPR032675">
    <property type="entry name" value="LRR_dom_sf"/>
</dbReference>